<dbReference type="InterPro" id="IPR051581">
    <property type="entry name" value="Ca-bind"/>
</dbReference>
<feature type="domain" description="EF-hand" evidence="5">
    <location>
        <begin position="637"/>
        <end position="665"/>
    </location>
</feature>
<dbReference type="KEGG" id="spar:SPRG_09016"/>
<feature type="domain" description="EF-hand" evidence="5">
    <location>
        <begin position="340"/>
        <end position="368"/>
    </location>
</feature>
<feature type="domain" description="EF-hand" evidence="5">
    <location>
        <begin position="673"/>
        <end position="701"/>
    </location>
</feature>
<dbReference type="PANTHER" id="PTHR34524:SF6">
    <property type="entry name" value="CALCYPHOSINE LIKE"/>
    <property type="match status" value="1"/>
</dbReference>
<proteinExistence type="predicted"/>
<dbReference type="Gene3D" id="1.10.238.10">
    <property type="entry name" value="EF-hand"/>
    <property type="match status" value="4"/>
</dbReference>
<reference evidence="6 7" key="1">
    <citation type="journal article" date="2013" name="PLoS Genet.">
        <title>Distinctive expansion of potential virulence genes in the genome of the oomycete fish pathogen Saprolegnia parasitica.</title>
        <authorList>
            <person name="Jiang R.H."/>
            <person name="de Bruijn I."/>
            <person name="Haas B.J."/>
            <person name="Belmonte R."/>
            <person name="Lobach L."/>
            <person name="Christie J."/>
            <person name="van den Ackerveken G."/>
            <person name="Bottin A."/>
            <person name="Bulone V."/>
            <person name="Diaz-Moreno S.M."/>
            <person name="Dumas B."/>
            <person name="Fan L."/>
            <person name="Gaulin E."/>
            <person name="Govers F."/>
            <person name="Grenville-Briggs L.J."/>
            <person name="Horner N.R."/>
            <person name="Levin J.Z."/>
            <person name="Mammella M."/>
            <person name="Meijer H.J."/>
            <person name="Morris P."/>
            <person name="Nusbaum C."/>
            <person name="Oome S."/>
            <person name="Phillips A.J."/>
            <person name="van Rooyen D."/>
            <person name="Rzeszutek E."/>
            <person name="Saraiva M."/>
            <person name="Secombes C.J."/>
            <person name="Seidl M.F."/>
            <person name="Snel B."/>
            <person name="Stassen J.H."/>
            <person name="Sykes S."/>
            <person name="Tripathy S."/>
            <person name="van den Berg H."/>
            <person name="Vega-Arreguin J.C."/>
            <person name="Wawra S."/>
            <person name="Young S.K."/>
            <person name="Zeng Q."/>
            <person name="Dieguez-Uribeondo J."/>
            <person name="Russ C."/>
            <person name="Tyler B.M."/>
            <person name="van West P."/>
        </authorList>
    </citation>
    <scope>NUCLEOTIDE SEQUENCE [LARGE SCALE GENOMIC DNA]</scope>
    <source>
        <strain evidence="6 7">CBS 223.65</strain>
    </source>
</reference>
<dbReference type="GO" id="GO:0005509">
    <property type="term" value="F:calcium ion binding"/>
    <property type="evidence" value="ECO:0007669"/>
    <property type="project" value="InterPro"/>
</dbReference>
<dbReference type="SUPFAM" id="SSF47473">
    <property type="entry name" value="EF-hand"/>
    <property type="match status" value="2"/>
</dbReference>
<dbReference type="InterPro" id="IPR011992">
    <property type="entry name" value="EF-hand-dom_pair"/>
</dbReference>
<organism evidence="6 7">
    <name type="scientific">Saprolegnia parasitica (strain CBS 223.65)</name>
    <dbReference type="NCBI Taxonomy" id="695850"/>
    <lineage>
        <taxon>Eukaryota</taxon>
        <taxon>Sar</taxon>
        <taxon>Stramenopiles</taxon>
        <taxon>Oomycota</taxon>
        <taxon>Saprolegniomycetes</taxon>
        <taxon>Saprolegniales</taxon>
        <taxon>Saprolegniaceae</taxon>
        <taxon>Saprolegnia</taxon>
    </lineage>
</organism>
<dbReference type="OMA" id="GEWICDG"/>
<feature type="domain" description="EF-hand" evidence="5">
    <location>
        <begin position="268"/>
        <end position="296"/>
    </location>
</feature>
<dbReference type="OrthoDB" id="444540at2759"/>
<feature type="domain" description="EF-hand" evidence="5">
    <location>
        <begin position="304"/>
        <end position="332"/>
    </location>
</feature>
<dbReference type="PROSITE" id="PS00018">
    <property type="entry name" value="EF_HAND_1"/>
    <property type="match status" value="6"/>
</dbReference>
<keyword evidence="2" id="KW-0677">Repeat</keyword>
<dbReference type="GeneID" id="24131215"/>
<evidence type="ECO:0000313" key="7">
    <source>
        <dbReference type="Proteomes" id="UP000030745"/>
    </source>
</evidence>
<feature type="domain" description="EF-hand" evidence="5">
    <location>
        <begin position="383"/>
        <end position="412"/>
    </location>
</feature>
<dbReference type="Proteomes" id="UP000030745">
    <property type="component" value="Unassembled WGS sequence"/>
</dbReference>
<dbReference type="VEuPathDB" id="FungiDB:SPRG_09016"/>
<feature type="domain" description="EF-hand" evidence="5">
    <location>
        <begin position="716"/>
        <end position="744"/>
    </location>
</feature>
<dbReference type="InterPro" id="IPR018247">
    <property type="entry name" value="EF_Hand_1_Ca_BS"/>
</dbReference>
<dbReference type="EMBL" id="KK583229">
    <property type="protein sequence ID" value="KDO25717.1"/>
    <property type="molecule type" value="Genomic_DNA"/>
</dbReference>
<evidence type="ECO:0000256" key="3">
    <source>
        <dbReference type="ARBA" id="ARBA00022837"/>
    </source>
</evidence>
<feature type="compositionally biased region" description="Low complexity" evidence="4">
    <location>
        <begin position="147"/>
        <end position="158"/>
    </location>
</feature>
<evidence type="ECO:0000313" key="6">
    <source>
        <dbReference type="EMBL" id="KDO25717.1"/>
    </source>
</evidence>
<dbReference type="RefSeq" id="XP_012203527.1">
    <property type="nucleotide sequence ID" value="XM_012348137.1"/>
</dbReference>
<dbReference type="Pfam" id="PF13499">
    <property type="entry name" value="EF-hand_7"/>
    <property type="match status" value="4"/>
</dbReference>
<evidence type="ECO:0000256" key="1">
    <source>
        <dbReference type="ARBA" id="ARBA00022723"/>
    </source>
</evidence>
<dbReference type="AlphaFoldDB" id="A0A067CG07"/>
<name>A0A067CG07_SAPPC</name>
<feature type="domain" description="EF-hand" evidence="5">
    <location>
        <begin position="601"/>
        <end position="629"/>
    </location>
</feature>
<evidence type="ECO:0000256" key="4">
    <source>
        <dbReference type="SAM" id="MobiDB-lite"/>
    </source>
</evidence>
<dbReference type="InterPro" id="IPR002048">
    <property type="entry name" value="EF_hand_dom"/>
</dbReference>
<feature type="region of interest" description="Disordered" evidence="4">
    <location>
        <begin position="824"/>
        <end position="843"/>
    </location>
</feature>
<sequence>MQARASVVTADVVQAASEATPGLSLPAGVQLWKCLVEGLCDHVHRRVPIRLERFLQFEPPSIFVDVAFAKTSVRLAPPLSLAHAARIQRLDEDCVVAFVDAVLQVLTDAMARGEDIRLGFLPLGEWLCAQGRVSFAFQKQSLALTPSKGSWSSSSRASEAMYGRPSSNQSRHDIRPATASTRASAVSKAMYGRPASNQSTHDVRPVTASSSVAASAKIKSEQAYSAHPSDNQSRHDKRPGTAQTQKSRAPSHASIPSTGRGDHAGIHTLSRTMRALDANRDGRLSRDELQFGLRDFGVDCLPAEINAIMSALDRDGDGSISFDEFLLALRGPIAPARLAMINLAFRKLDVNGDGVVTLDDVRDLYDPSKHPAFISGEKAADDILCEFMAQWDTDEKDGVITLAEFEHYYQNVSASIDDDAYFELMIRNAWRISGGVGWCANSANKRVLHEDADGNQRVVEATVTPRRAHEEKQADAFATRLSDPLAYVKHALFDPPCTVDGLAHRLGANRVLGSGQERVHLKAFATALCKRDKMLSSRDALVIARAMDDSGSQVIDIPALHARFTSRFGAPPRATGVLAGNVLDRLKAKIIARGGAAGIHAVQRVMRIWDDGGDGKLTKNELKSGLETYGIEIHLHDVDQLMTLLDTDHSGSISFDELLTGLRGQLNDRRRALVHQAYSVLDVDGDGQVTIDDLRKGFDVTHHPDVVAGRLTPRDALVQFMQHWDLDGNGTVSLAEFETYYRGISASIDGDDYFELMMRNAWHLSGGTGACANSSNRRVLVTHADGHQTIEEIKNDIRVRSRHGMLDNLAAQNIHATSMTTKGSGLDLRAKKPSNHVPTRSAREDAHAATLAERHAAATRIQRRFRCFRAQKFVRAVRRKMAAARMQAHTTARDDAKAKPAILRPALRTYHGF</sequence>
<keyword evidence="7" id="KW-1185">Reference proteome</keyword>
<dbReference type="CDD" id="cd00051">
    <property type="entry name" value="EFh"/>
    <property type="match status" value="3"/>
</dbReference>
<feature type="region of interest" description="Disordered" evidence="4">
    <location>
        <begin position="146"/>
        <end position="265"/>
    </location>
</feature>
<evidence type="ECO:0000259" key="5">
    <source>
        <dbReference type="SMART" id="SM00054"/>
    </source>
</evidence>
<dbReference type="PANTHER" id="PTHR34524">
    <property type="entry name" value="CALCYPHOSIN"/>
    <property type="match status" value="1"/>
</dbReference>
<accession>A0A067CG07</accession>
<gene>
    <name evidence="6" type="ORF">SPRG_09016</name>
</gene>
<keyword evidence="3" id="KW-0106">Calcium</keyword>
<protein>
    <recommendedName>
        <fullName evidence="5">EF-hand domain-containing protein</fullName>
    </recommendedName>
</protein>
<evidence type="ECO:0000256" key="2">
    <source>
        <dbReference type="ARBA" id="ARBA00022737"/>
    </source>
</evidence>
<dbReference type="SMART" id="SM00054">
    <property type="entry name" value="EFh"/>
    <property type="match status" value="8"/>
</dbReference>
<keyword evidence="1" id="KW-0479">Metal-binding</keyword>